<evidence type="ECO:0000256" key="4">
    <source>
        <dbReference type="ARBA" id="ARBA00022452"/>
    </source>
</evidence>
<dbReference type="Gene3D" id="2.60.40.3110">
    <property type="match status" value="1"/>
</dbReference>
<feature type="domain" description="PapC-like C-terminal" evidence="12">
    <location>
        <begin position="778"/>
        <end position="838"/>
    </location>
</feature>
<keyword evidence="5 10" id="KW-1029">Fimbrium biogenesis</keyword>
<dbReference type="GO" id="GO:0009279">
    <property type="term" value="C:cell outer membrane"/>
    <property type="evidence" value="ECO:0007669"/>
    <property type="project" value="UniProtKB-SubCell"/>
</dbReference>
<evidence type="ECO:0000313" key="15">
    <source>
        <dbReference type="Proteomes" id="UP000072520"/>
    </source>
</evidence>
<dbReference type="PANTHER" id="PTHR30451">
    <property type="entry name" value="OUTER MEMBRANE USHER PROTEIN"/>
    <property type="match status" value="1"/>
</dbReference>
<accession>A0AB34VEU3</accession>
<dbReference type="InterPro" id="IPR042186">
    <property type="entry name" value="FimD_plug_dom"/>
</dbReference>
<organism evidence="14 15">
    <name type="scientific">Pantoea stewartii</name>
    <dbReference type="NCBI Taxonomy" id="66269"/>
    <lineage>
        <taxon>Bacteria</taxon>
        <taxon>Pseudomonadati</taxon>
        <taxon>Pseudomonadota</taxon>
        <taxon>Gammaproteobacteria</taxon>
        <taxon>Enterobacterales</taxon>
        <taxon>Erwiniaceae</taxon>
        <taxon>Pantoea</taxon>
    </lineage>
</organism>
<dbReference type="Gene3D" id="2.60.40.2610">
    <property type="entry name" value="Outer membrane usher protein FimD, plug domain"/>
    <property type="match status" value="1"/>
</dbReference>
<comment type="subcellular location">
    <subcellularLocation>
        <location evidence="1 10">Cell outer membrane</location>
        <topology evidence="1 10">Multi-pass membrane protein</topology>
    </subcellularLocation>
</comment>
<dbReference type="InterPro" id="IPR000015">
    <property type="entry name" value="Fimb_usher"/>
</dbReference>
<keyword evidence="6 10" id="KW-0812">Transmembrane</keyword>
<dbReference type="PANTHER" id="PTHR30451:SF21">
    <property type="entry name" value="FIMBRIAL USHER DOMAIN-CONTAINING PROTEIN YDET-RELATED"/>
    <property type="match status" value="1"/>
</dbReference>
<evidence type="ECO:0000256" key="7">
    <source>
        <dbReference type="ARBA" id="ARBA00022729"/>
    </source>
</evidence>
<dbReference type="SUPFAM" id="SSF141729">
    <property type="entry name" value="FimD N-terminal domain-like"/>
    <property type="match status" value="1"/>
</dbReference>
<evidence type="ECO:0000256" key="5">
    <source>
        <dbReference type="ARBA" id="ARBA00022558"/>
    </source>
</evidence>
<comment type="similarity">
    <text evidence="2 10">Belongs to the fimbrial export usher family.</text>
</comment>
<keyword evidence="7 11" id="KW-0732">Signal</keyword>
<dbReference type="Pfam" id="PF13954">
    <property type="entry name" value="PapC_N"/>
    <property type="match status" value="1"/>
</dbReference>
<dbReference type="InterPro" id="IPR037224">
    <property type="entry name" value="PapC_N_sf"/>
</dbReference>
<name>A0AB34VEU3_9GAMM</name>
<evidence type="ECO:0000313" key="14">
    <source>
        <dbReference type="EMBL" id="KTS96692.1"/>
    </source>
</evidence>
<evidence type="ECO:0000256" key="9">
    <source>
        <dbReference type="ARBA" id="ARBA00023237"/>
    </source>
</evidence>
<gene>
    <name evidence="14" type="ORF">RSA13_13800</name>
</gene>
<sequence>MKKIVIFSLIFSPTVCLADLNFDSAMLSDNGESVADLSIFATPGRQLPGKYNVDVYLNGAFLGKKNISFVPAQQMKMKKETVKDDTGLIPCFKKEFMKTLGINPVALKEIIKKNSSKCFNPGEYFDSAFTRFSFTKMRLDINIPQAFLTLKNNQLIDEAEWNNGINAAFLSWQYSGNKNGGIYGKSINEYLNLTSGMNLGSWRLRDNSIWTRYRSADMHQQSFEHLNTYLLRPIIRWKSDLIIGNTQSAGNVFESFSFSGVKIGTNLAMYPDTMQGFAPVIRGVAASNAEVYVRQNGNLIYRTAVPAGAFTITDLASVSNSGDLKVTIVEANGIKTHFVVPYSSVPVLQRKGRIVYSLASGKVRDTNNLYDPLKFVHGTMLWGLNDNTTIYGGTQVADRYRAVAIGAGVNVGSLGAISADVTRADSFLADKSKHSGASWRLLYARSMSSTGTTFQLLTNRFSTSGYYTLSESALKNMNGWVRDDKFIPTDERDDEINWNNHYNLYKSKKNLIQANLTQRIAGLGYMYLTASRQTYWGNTEPTTSLQLGFNSSLWGVNYQLSAGYSKYSDQDNADKSIYLSFSVPLDNWLSYKGTQSNTTLAYSMTTDNRITSNQMQLSGSELESKNLNWGISQAYNPDDGSAGDAYIDYLGTYGGISLGYGQSKKYSQLRYGINGSAVFSEYGLTIGQQLGKTNILIRAPQASYIPVADSPGVRTDWRGYTIKNNASDYRRNRVALDVSALDQFTEIGDPVKYVVPTEGSIVLANYSVSKGHRALISLIYKGKPLPFGAGVSVSISNKAGIVDEDGEVYLTGLKEKGKIRAKWGNQAHEQCVASYDLSRIKQKNSIIQMSIECK</sequence>
<proteinExistence type="inferred from homology"/>
<dbReference type="AlphaFoldDB" id="A0AB34VEU3"/>
<dbReference type="Pfam" id="PF00577">
    <property type="entry name" value="Usher"/>
    <property type="match status" value="1"/>
</dbReference>
<dbReference type="Proteomes" id="UP000072520">
    <property type="component" value="Unassembled WGS sequence"/>
</dbReference>
<feature type="signal peptide" evidence="11">
    <location>
        <begin position="1"/>
        <end position="18"/>
    </location>
</feature>
<evidence type="ECO:0008006" key="16">
    <source>
        <dbReference type="Google" id="ProtNLM"/>
    </source>
</evidence>
<keyword evidence="8 10" id="KW-0472">Membrane</keyword>
<dbReference type="InterPro" id="IPR025885">
    <property type="entry name" value="PapC_N"/>
</dbReference>
<keyword evidence="9 10" id="KW-0998">Cell outer membrane</keyword>
<evidence type="ECO:0000256" key="1">
    <source>
        <dbReference type="ARBA" id="ARBA00004571"/>
    </source>
</evidence>
<evidence type="ECO:0000256" key="8">
    <source>
        <dbReference type="ARBA" id="ARBA00023136"/>
    </source>
</evidence>
<dbReference type="GO" id="GO:0015473">
    <property type="term" value="F:fimbrial usher porin activity"/>
    <property type="evidence" value="ECO:0007669"/>
    <property type="project" value="InterPro"/>
</dbReference>
<evidence type="ECO:0000256" key="11">
    <source>
        <dbReference type="SAM" id="SignalP"/>
    </source>
</evidence>
<evidence type="ECO:0000256" key="2">
    <source>
        <dbReference type="ARBA" id="ARBA00008064"/>
    </source>
</evidence>
<dbReference type="InterPro" id="IPR018030">
    <property type="entry name" value="Fimbrial_membr_usher_CS"/>
</dbReference>
<keyword evidence="3 10" id="KW-0813">Transport</keyword>
<dbReference type="PROSITE" id="PS01151">
    <property type="entry name" value="FIMBRIAL_USHER"/>
    <property type="match status" value="1"/>
</dbReference>
<dbReference type="Gene3D" id="2.60.40.2070">
    <property type="match status" value="1"/>
</dbReference>
<evidence type="ECO:0000259" key="12">
    <source>
        <dbReference type="Pfam" id="PF13953"/>
    </source>
</evidence>
<evidence type="ECO:0000256" key="3">
    <source>
        <dbReference type="ARBA" id="ARBA00022448"/>
    </source>
</evidence>
<feature type="domain" description="PapC N-terminal" evidence="13">
    <location>
        <begin position="21"/>
        <end position="175"/>
    </location>
</feature>
<dbReference type="Pfam" id="PF13953">
    <property type="entry name" value="PapC_C"/>
    <property type="match status" value="1"/>
</dbReference>
<evidence type="ECO:0000256" key="10">
    <source>
        <dbReference type="RuleBase" id="RU003884"/>
    </source>
</evidence>
<dbReference type="InterPro" id="IPR043142">
    <property type="entry name" value="PapC-like_C_sf"/>
</dbReference>
<dbReference type="RefSeq" id="WP_058708828.1">
    <property type="nucleotide sequence ID" value="NZ_LDSI01000018.1"/>
</dbReference>
<protein>
    <recommendedName>
        <fullName evidence="16">Fimbrial biogenesis outer membrane usher protein</fullName>
    </recommendedName>
</protein>
<dbReference type="Gene3D" id="3.10.20.410">
    <property type="match status" value="1"/>
</dbReference>
<dbReference type="GO" id="GO:0009297">
    <property type="term" value="P:pilus assembly"/>
    <property type="evidence" value="ECO:0007669"/>
    <property type="project" value="InterPro"/>
</dbReference>
<comment type="caution">
    <text evidence="14">The sequence shown here is derived from an EMBL/GenBank/DDBJ whole genome shotgun (WGS) entry which is preliminary data.</text>
</comment>
<feature type="chain" id="PRO_5044268962" description="Fimbrial biogenesis outer membrane usher protein" evidence="11">
    <location>
        <begin position="19"/>
        <end position="854"/>
    </location>
</feature>
<evidence type="ECO:0000256" key="6">
    <source>
        <dbReference type="ARBA" id="ARBA00022692"/>
    </source>
</evidence>
<dbReference type="FunFam" id="2.60.40.3110:FF:000001">
    <property type="entry name" value="Putative fimbrial outer membrane usher"/>
    <property type="match status" value="1"/>
</dbReference>
<dbReference type="InterPro" id="IPR025949">
    <property type="entry name" value="PapC-like_C"/>
</dbReference>
<keyword evidence="4" id="KW-1134">Transmembrane beta strand</keyword>
<reference evidence="14 15" key="1">
    <citation type="journal article" date="2016" name="Front. Microbiol.">
        <title>Genomic Resource of Rice Seed Associated Bacteria.</title>
        <authorList>
            <person name="Midha S."/>
            <person name="Bansal K."/>
            <person name="Sharma S."/>
            <person name="Kumar N."/>
            <person name="Patil P.P."/>
            <person name="Chaudhry V."/>
            <person name="Patil P.B."/>
        </authorList>
    </citation>
    <scope>NUCLEOTIDE SEQUENCE [LARGE SCALE GENOMIC DNA]</scope>
    <source>
        <strain evidence="14 15">RSA13</strain>
    </source>
</reference>
<dbReference type="EMBL" id="LDSI01000018">
    <property type="protein sequence ID" value="KTS96692.1"/>
    <property type="molecule type" value="Genomic_DNA"/>
</dbReference>
<evidence type="ECO:0000259" key="13">
    <source>
        <dbReference type="Pfam" id="PF13954"/>
    </source>
</evidence>